<name>A0A6A5VH54_9PLEO</name>
<sequence length="225" mass="23380">QKPGGRRLLRLSPRLSRPPIPGGRPIGGPRGGRPPRPPRPPCPPCRPRPPGPPLCPLPCLPMPGGILSGAPPNILELSLDPGIPLGGLGPPGPPAPCRRPGPPIPEGVLPGGILPISNPTSGPPIIGGRPRRPPCAPGPRRSSRPPIPGGILPRCISPISFLECGGRGGPRGSWPAPRPTPSINSRRIGSHGVIPWFLLFEMCTVGGKDAAFVDPRGNLLFERSF</sequence>
<accession>A0A6A5VH54</accession>
<feature type="compositionally biased region" description="Pro residues" evidence="1">
    <location>
        <begin position="32"/>
        <end position="48"/>
    </location>
</feature>
<feature type="non-terminal residue" evidence="2">
    <location>
        <position position="1"/>
    </location>
</feature>
<organism evidence="2 3">
    <name type="scientific">Bimuria novae-zelandiae CBS 107.79</name>
    <dbReference type="NCBI Taxonomy" id="1447943"/>
    <lineage>
        <taxon>Eukaryota</taxon>
        <taxon>Fungi</taxon>
        <taxon>Dikarya</taxon>
        <taxon>Ascomycota</taxon>
        <taxon>Pezizomycotina</taxon>
        <taxon>Dothideomycetes</taxon>
        <taxon>Pleosporomycetidae</taxon>
        <taxon>Pleosporales</taxon>
        <taxon>Massarineae</taxon>
        <taxon>Didymosphaeriaceae</taxon>
        <taxon>Bimuria</taxon>
    </lineage>
</organism>
<evidence type="ECO:0000313" key="3">
    <source>
        <dbReference type="Proteomes" id="UP000800036"/>
    </source>
</evidence>
<evidence type="ECO:0000313" key="2">
    <source>
        <dbReference type="EMBL" id="KAF1976375.1"/>
    </source>
</evidence>
<evidence type="ECO:0000256" key="1">
    <source>
        <dbReference type="SAM" id="MobiDB-lite"/>
    </source>
</evidence>
<feature type="region of interest" description="Disordered" evidence="1">
    <location>
        <begin position="1"/>
        <end position="48"/>
    </location>
</feature>
<dbReference type="Proteomes" id="UP000800036">
    <property type="component" value="Unassembled WGS sequence"/>
</dbReference>
<feature type="region of interest" description="Disordered" evidence="1">
    <location>
        <begin position="117"/>
        <end position="150"/>
    </location>
</feature>
<dbReference type="AlphaFoldDB" id="A0A6A5VH54"/>
<protein>
    <submittedName>
        <fullName evidence="2">Uncharacterized protein</fullName>
    </submittedName>
</protein>
<keyword evidence="3" id="KW-1185">Reference proteome</keyword>
<dbReference type="EMBL" id="ML976667">
    <property type="protein sequence ID" value="KAF1976375.1"/>
    <property type="molecule type" value="Genomic_DNA"/>
</dbReference>
<reference evidence="2" key="1">
    <citation type="journal article" date="2020" name="Stud. Mycol.">
        <title>101 Dothideomycetes genomes: a test case for predicting lifestyles and emergence of pathogens.</title>
        <authorList>
            <person name="Haridas S."/>
            <person name="Albert R."/>
            <person name="Binder M."/>
            <person name="Bloem J."/>
            <person name="Labutti K."/>
            <person name="Salamov A."/>
            <person name="Andreopoulos B."/>
            <person name="Baker S."/>
            <person name="Barry K."/>
            <person name="Bills G."/>
            <person name="Bluhm B."/>
            <person name="Cannon C."/>
            <person name="Castanera R."/>
            <person name="Culley D."/>
            <person name="Daum C."/>
            <person name="Ezra D."/>
            <person name="Gonzalez J."/>
            <person name="Henrissat B."/>
            <person name="Kuo A."/>
            <person name="Liang C."/>
            <person name="Lipzen A."/>
            <person name="Lutzoni F."/>
            <person name="Magnuson J."/>
            <person name="Mondo S."/>
            <person name="Nolan M."/>
            <person name="Ohm R."/>
            <person name="Pangilinan J."/>
            <person name="Park H.-J."/>
            <person name="Ramirez L."/>
            <person name="Alfaro M."/>
            <person name="Sun H."/>
            <person name="Tritt A."/>
            <person name="Yoshinaga Y."/>
            <person name="Zwiers L.-H."/>
            <person name="Turgeon B."/>
            <person name="Goodwin S."/>
            <person name="Spatafora J."/>
            <person name="Crous P."/>
            <person name="Grigoriev I."/>
        </authorList>
    </citation>
    <scope>NUCLEOTIDE SEQUENCE</scope>
    <source>
        <strain evidence="2">CBS 107.79</strain>
    </source>
</reference>
<gene>
    <name evidence="2" type="ORF">BU23DRAFT_630209</name>
</gene>
<proteinExistence type="predicted"/>